<dbReference type="KEGG" id="gvg:HMPREF0421_20088"/>
<dbReference type="AlphaFoldDB" id="E3D7E3"/>
<reference evidence="1 2" key="1">
    <citation type="journal article" date="2010" name="PLoS ONE">
        <title>Comparative genomics of Gardnerella vaginalis strains reveals substantial differences in metabolic and virulence potential.</title>
        <authorList>
            <person name="Yeoman C.J."/>
            <person name="Yildirim S."/>
            <person name="Thomas S.M."/>
            <person name="Durkin A.S."/>
            <person name="Torralba M."/>
            <person name="Sutton G."/>
            <person name="Buhay C.J."/>
            <person name="Ding Y."/>
            <person name="Dugan-Rocha S.P."/>
            <person name="Muzny D.M."/>
            <person name="Qin X."/>
            <person name="Gibbs R.A."/>
            <person name="Leigh S.R."/>
            <person name="Stumpf R."/>
            <person name="White B.A."/>
            <person name="Highlander S.K."/>
            <person name="Nelson K.E."/>
            <person name="Wilson B.A."/>
        </authorList>
    </citation>
    <scope>NUCLEOTIDE SEQUENCE [LARGE SCALE GENOMIC DNA]</scope>
    <source>
        <strain evidence="2">ATCC 14019 / 317</strain>
    </source>
</reference>
<gene>
    <name evidence="1" type="ordered locus">HMPREF0421_20088</name>
</gene>
<name>E3D7E3_GARV3</name>
<evidence type="ECO:0000313" key="1">
    <source>
        <dbReference type="EMBL" id="ADP38174.1"/>
    </source>
</evidence>
<organism evidence="1 2">
    <name type="scientific">Gardnerella vaginalis (strain ATCC 14019 / 317)</name>
    <dbReference type="NCBI Taxonomy" id="525284"/>
    <lineage>
        <taxon>Bacteria</taxon>
        <taxon>Bacillati</taxon>
        <taxon>Actinomycetota</taxon>
        <taxon>Actinomycetes</taxon>
        <taxon>Bifidobacteriales</taxon>
        <taxon>Bifidobacteriaceae</taxon>
        <taxon>Gardnerella</taxon>
    </lineage>
</organism>
<accession>E3D7E3</accession>
<evidence type="ECO:0000313" key="2">
    <source>
        <dbReference type="Proteomes" id="UP000001453"/>
    </source>
</evidence>
<sequence>MPLRAAFAPTGAFASQRFQVCFNFPAIHKIQPSLTLVYIFSK</sequence>
<proteinExistence type="predicted"/>
<dbReference type="EMBL" id="CP002104">
    <property type="protein sequence ID" value="ADP38174.1"/>
    <property type="molecule type" value="Genomic_DNA"/>
</dbReference>
<dbReference type="Proteomes" id="UP000001453">
    <property type="component" value="Chromosome"/>
</dbReference>
<protein>
    <submittedName>
        <fullName evidence="1">Uncharacterized protein</fullName>
    </submittedName>
</protein>
<dbReference type="HOGENOM" id="CLU_3252030_0_0_11"/>